<keyword evidence="2" id="KW-1185">Reference proteome</keyword>
<proteinExistence type="predicted"/>
<accession>A0A8J6APQ9</accession>
<reference evidence="1" key="1">
    <citation type="submission" date="2021-05" db="EMBL/GenBank/DDBJ databases">
        <title>A free-living protist that lacks canonical eukaryotic 1 DNA replication and segregation systems.</title>
        <authorList>
            <person name="Salas-Leiva D.E."/>
            <person name="Tromer E.C."/>
            <person name="Curtis B.A."/>
            <person name="Jerlstrom-Hultqvist J."/>
            <person name="Kolisko M."/>
            <person name="Yi Z."/>
            <person name="Salas-Leiva J.S."/>
            <person name="Gallot-Lavallee L."/>
            <person name="Kops G.J.P.L."/>
            <person name="Archibald J.M."/>
            <person name="Simpson A.G.B."/>
            <person name="Roger A.J."/>
        </authorList>
    </citation>
    <scope>NUCLEOTIDE SEQUENCE</scope>
    <source>
        <strain evidence="1">BICM</strain>
    </source>
</reference>
<name>A0A8J6APQ9_9EUKA</name>
<dbReference type="EMBL" id="JAHDYR010000067">
    <property type="protein sequence ID" value="KAG9389788.1"/>
    <property type="molecule type" value="Genomic_DNA"/>
</dbReference>
<comment type="caution">
    <text evidence="1">The sequence shown here is derived from an EMBL/GenBank/DDBJ whole genome shotgun (WGS) entry which is preliminary data.</text>
</comment>
<evidence type="ECO:0000313" key="1">
    <source>
        <dbReference type="EMBL" id="KAG9389788.1"/>
    </source>
</evidence>
<gene>
    <name evidence="1" type="ORF">J8273_8466</name>
</gene>
<evidence type="ECO:0000313" key="2">
    <source>
        <dbReference type="Proteomes" id="UP000717585"/>
    </source>
</evidence>
<organism evidence="1 2">
    <name type="scientific">Carpediemonas membranifera</name>
    <dbReference type="NCBI Taxonomy" id="201153"/>
    <lineage>
        <taxon>Eukaryota</taxon>
        <taxon>Metamonada</taxon>
        <taxon>Carpediemonas-like organisms</taxon>
        <taxon>Carpediemonas</taxon>
    </lineage>
</organism>
<sequence>MSSTLLLGSIVKSRAEACRSMHPITPRRPLSQIAVKSSSNAKCAQPEEPVAPALGTDDWAGLRTDTTVAMADVTKRIEDTLDHEKLYRQQKELMATTAEFGEAIERMEDSAVRLVLQNNRLLFKFDPQLESRMKEMRRKYCS</sequence>
<dbReference type="AlphaFoldDB" id="A0A8J6APQ9"/>
<protein>
    <submittedName>
        <fullName evidence="1">Uncharacterized protein</fullName>
    </submittedName>
</protein>
<dbReference type="Proteomes" id="UP000717585">
    <property type="component" value="Unassembled WGS sequence"/>
</dbReference>